<dbReference type="InterPro" id="IPR029063">
    <property type="entry name" value="SAM-dependent_MTases_sf"/>
</dbReference>
<dbReference type="EMBL" id="JGZP01000031">
    <property type="protein sequence ID" value="KFI92072.1"/>
    <property type="molecule type" value="Genomic_DNA"/>
</dbReference>
<keyword evidence="2 9" id="KW-0489">Methyltransferase</keyword>
<keyword evidence="3 9" id="KW-0808">Transferase</keyword>
<evidence type="ECO:0000256" key="5">
    <source>
        <dbReference type="ARBA" id="ARBA00022747"/>
    </source>
</evidence>
<evidence type="ECO:0000256" key="2">
    <source>
        <dbReference type="ARBA" id="ARBA00022603"/>
    </source>
</evidence>
<dbReference type="PANTHER" id="PTHR42933">
    <property type="entry name" value="SLR6095 PROTEIN"/>
    <property type="match status" value="1"/>
</dbReference>
<dbReference type="Pfam" id="PF02384">
    <property type="entry name" value="N6_Mtase"/>
    <property type="match status" value="1"/>
</dbReference>
<keyword evidence="6" id="KW-0238">DNA-binding</keyword>
<dbReference type="InterPro" id="IPR051537">
    <property type="entry name" value="DNA_Adenine_Mtase"/>
</dbReference>
<name>A0A087D972_9BIFI</name>
<dbReference type="Gene3D" id="3.40.50.150">
    <property type="entry name" value="Vaccinia Virus protein VP39"/>
    <property type="match status" value="1"/>
</dbReference>
<evidence type="ECO:0000259" key="8">
    <source>
        <dbReference type="Pfam" id="PF02384"/>
    </source>
</evidence>
<evidence type="ECO:0000313" key="9">
    <source>
        <dbReference type="EMBL" id="KFI92072.1"/>
    </source>
</evidence>
<sequence>MNIFSGTSTITSAEIARMAKVRPSAVSNWRNRENKHFPKPVDSKDGRPLFDYDQVAAWLKDNGIDFEDSRLEQAAWSFFEQWRGPMDPAAASSLLLWGLALGASARRFGLSAEWTEMASSDATASDAAVINRCERLVESILGKAAQDSGGFNVFQVALDDSRIRHSNDKTLRELLRFSDDLLSLGDAKANRLASMILERGIVAQGRMRTEFGCPNAPVSTLLAKLATSYVDSLNGSRSDMISVYDPACGIAEGPVQFIGIRRNSGNGTVGISLHGADINPDMPAIAARRLILMGVDDMTVTLHQQDSLMQDAFQGLRADIVMVEPPFSLRWNPDDLDARWRYGVPPRSDSALAWIQDAVAHLADGGRAFVVTPEGPLWRPNVESSIRRALVAAGCVEAIISLPSNLYMGTAIPTAIWVLTPPNASRDSVAMISTAAERDEYHGDGEPPAWMRIPLDEFSHDRTVTRVVRMVDILGKDSTPLLPTDWLERNTPDADIIADDYATRRAVLVELRSDAEEALRTIEDFDARGFDCSTAGMTTLGDIAAIKRGATPTVGRADPHKRIPLPEQPAVTASDVREHMFRPLASATDASEGTATQPGDILLTTAGEIHAMADMNGNHSVSTAVHVARLKSGEWNPEYVALMLEGEWNAHLMEGALVKRVRPAQLEVPRIPMEQQNRVVAYAHAVKTLRRQADLCRHQLDTVANAARYSAVLGTVMGDSKENGR</sequence>
<dbReference type="GO" id="GO:0032259">
    <property type="term" value="P:methylation"/>
    <property type="evidence" value="ECO:0007669"/>
    <property type="project" value="UniProtKB-KW"/>
</dbReference>
<dbReference type="GO" id="GO:0009307">
    <property type="term" value="P:DNA restriction-modification system"/>
    <property type="evidence" value="ECO:0007669"/>
    <property type="project" value="UniProtKB-KW"/>
</dbReference>
<dbReference type="PANTHER" id="PTHR42933:SF1">
    <property type="entry name" value="SITE-SPECIFIC DNA-METHYLTRANSFERASE (ADENINE-SPECIFIC)"/>
    <property type="match status" value="1"/>
</dbReference>
<evidence type="ECO:0000256" key="4">
    <source>
        <dbReference type="ARBA" id="ARBA00022691"/>
    </source>
</evidence>
<dbReference type="InterPro" id="IPR044946">
    <property type="entry name" value="Restrct_endonuc_typeI_TRD_sf"/>
</dbReference>
<keyword evidence="4" id="KW-0949">S-adenosyl-L-methionine</keyword>
<dbReference type="PRINTS" id="PR00507">
    <property type="entry name" value="N12N6MTFRASE"/>
</dbReference>
<keyword evidence="5" id="KW-0680">Restriction system</keyword>
<dbReference type="STRING" id="762211.BSTEL_2016"/>
<dbReference type="OrthoDB" id="9784823at2"/>
<dbReference type="GO" id="GO:0009007">
    <property type="term" value="F:site-specific DNA-methyltransferase (adenine-specific) activity"/>
    <property type="evidence" value="ECO:0007669"/>
    <property type="project" value="UniProtKB-EC"/>
</dbReference>
<dbReference type="Gene3D" id="3.90.220.20">
    <property type="entry name" value="DNA methylase specificity domains"/>
    <property type="match status" value="1"/>
</dbReference>
<dbReference type="AlphaFoldDB" id="A0A087D972"/>
<accession>A0A087D972</accession>
<evidence type="ECO:0000256" key="7">
    <source>
        <dbReference type="ARBA" id="ARBA00047942"/>
    </source>
</evidence>
<feature type="domain" description="DNA methylase adenine-specific" evidence="8">
    <location>
        <begin position="217"/>
        <end position="437"/>
    </location>
</feature>
<evidence type="ECO:0000256" key="3">
    <source>
        <dbReference type="ARBA" id="ARBA00022679"/>
    </source>
</evidence>
<dbReference type="EC" id="2.1.1.72" evidence="1"/>
<evidence type="ECO:0000256" key="1">
    <source>
        <dbReference type="ARBA" id="ARBA00011900"/>
    </source>
</evidence>
<dbReference type="RefSeq" id="WP_084686296.1">
    <property type="nucleotide sequence ID" value="NZ_JGZP01000031.1"/>
</dbReference>
<dbReference type="Proteomes" id="UP000029004">
    <property type="component" value="Unassembled WGS sequence"/>
</dbReference>
<dbReference type="SUPFAM" id="SSF116734">
    <property type="entry name" value="DNA methylase specificity domain"/>
    <property type="match status" value="1"/>
</dbReference>
<evidence type="ECO:0000256" key="6">
    <source>
        <dbReference type="ARBA" id="ARBA00023125"/>
    </source>
</evidence>
<organism evidence="9 10">
    <name type="scientific">Bifidobacterium stellenboschense</name>
    <dbReference type="NCBI Taxonomy" id="762211"/>
    <lineage>
        <taxon>Bacteria</taxon>
        <taxon>Bacillati</taxon>
        <taxon>Actinomycetota</taxon>
        <taxon>Actinomycetes</taxon>
        <taxon>Bifidobacteriales</taxon>
        <taxon>Bifidobacteriaceae</taxon>
        <taxon>Bifidobacterium</taxon>
    </lineage>
</organism>
<dbReference type="GO" id="GO:0003677">
    <property type="term" value="F:DNA binding"/>
    <property type="evidence" value="ECO:0007669"/>
    <property type="project" value="UniProtKB-KW"/>
</dbReference>
<dbReference type="eggNOG" id="COG0286">
    <property type="taxonomic scope" value="Bacteria"/>
</dbReference>
<gene>
    <name evidence="9" type="ORF">BSTEL_2016</name>
</gene>
<proteinExistence type="predicted"/>
<keyword evidence="10" id="KW-1185">Reference proteome</keyword>
<protein>
    <recommendedName>
        <fullName evidence="1">site-specific DNA-methyltransferase (adenine-specific)</fullName>
        <ecNumber evidence="1">2.1.1.72</ecNumber>
    </recommendedName>
</protein>
<dbReference type="SUPFAM" id="SSF53335">
    <property type="entry name" value="S-adenosyl-L-methionine-dependent methyltransferases"/>
    <property type="match status" value="1"/>
</dbReference>
<dbReference type="InterPro" id="IPR003356">
    <property type="entry name" value="DNA_methylase_A-5"/>
</dbReference>
<reference evidence="9 10" key="1">
    <citation type="submission" date="2014-03" db="EMBL/GenBank/DDBJ databases">
        <title>Genomics of Bifidobacteria.</title>
        <authorList>
            <person name="Ventura M."/>
            <person name="Milani C."/>
            <person name="Lugli G.A."/>
        </authorList>
    </citation>
    <scope>NUCLEOTIDE SEQUENCE [LARGE SCALE GENOMIC DNA]</scope>
    <source>
        <strain evidence="9 10">DSM 23968</strain>
    </source>
</reference>
<evidence type="ECO:0000313" key="10">
    <source>
        <dbReference type="Proteomes" id="UP000029004"/>
    </source>
</evidence>
<comment type="caution">
    <text evidence="9">The sequence shown here is derived from an EMBL/GenBank/DDBJ whole genome shotgun (WGS) entry which is preliminary data.</text>
</comment>
<dbReference type="GO" id="GO:0008170">
    <property type="term" value="F:N-methyltransferase activity"/>
    <property type="evidence" value="ECO:0007669"/>
    <property type="project" value="InterPro"/>
</dbReference>
<comment type="catalytic activity">
    <reaction evidence="7">
        <text>a 2'-deoxyadenosine in DNA + S-adenosyl-L-methionine = an N(6)-methyl-2'-deoxyadenosine in DNA + S-adenosyl-L-homocysteine + H(+)</text>
        <dbReference type="Rhea" id="RHEA:15197"/>
        <dbReference type="Rhea" id="RHEA-COMP:12418"/>
        <dbReference type="Rhea" id="RHEA-COMP:12419"/>
        <dbReference type="ChEBI" id="CHEBI:15378"/>
        <dbReference type="ChEBI" id="CHEBI:57856"/>
        <dbReference type="ChEBI" id="CHEBI:59789"/>
        <dbReference type="ChEBI" id="CHEBI:90615"/>
        <dbReference type="ChEBI" id="CHEBI:90616"/>
        <dbReference type="EC" id="2.1.1.72"/>
    </reaction>
</comment>